<dbReference type="NCBIfam" id="TIGR00229">
    <property type="entry name" value="sensory_box"/>
    <property type="match status" value="1"/>
</dbReference>
<name>A0A6M4IL63_9BACT</name>
<dbReference type="EMBL" id="CP053085">
    <property type="protein sequence ID" value="QJR35754.1"/>
    <property type="molecule type" value="Genomic_DNA"/>
</dbReference>
<dbReference type="RefSeq" id="WP_171225184.1">
    <property type="nucleotide sequence ID" value="NZ_CP053085.1"/>
</dbReference>
<dbReference type="PROSITE" id="PS50112">
    <property type="entry name" value="PAS"/>
    <property type="match status" value="1"/>
</dbReference>
<dbReference type="InterPro" id="IPR013655">
    <property type="entry name" value="PAS_fold_3"/>
</dbReference>
<proteinExistence type="predicted"/>
<dbReference type="InterPro" id="IPR000014">
    <property type="entry name" value="PAS"/>
</dbReference>
<evidence type="ECO:0000259" key="1">
    <source>
        <dbReference type="PROSITE" id="PS50112"/>
    </source>
</evidence>
<reference evidence="2 3" key="1">
    <citation type="submission" date="2020-05" db="EMBL/GenBank/DDBJ databases">
        <title>Complete genome sequence of Gemmatimonas greenlandica TET16.</title>
        <authorList>
            <person name="Zeng Y."/>
        </authorList>
    </citation>
    <scope>NUCLEOTIDE SEQUENCE [LARGE SCALE GENOMIC DNA]</scope>
    <source>
        <strain evidence="2 3">TET16</strain>
    </source>
</reference>
<protein>
    <submittedName>
        <fullName evidence="2">PAS domain S-box protein</fullName>
    </submittedName>
</protein>
<keyword evidence="3" id="KW-1185">Reference proteome</keyword>
<dbReference type="SUPFAM" id="SSF55785">
    <property type="entry name" value="PYP-like sensor domain (PAS domain)"/>
    <property type="match status" value="1"/>
</dbReference>
<sequence length="176" mass="19860">MRLARSTITPTGRERVFGEDEIIVSKTDVTGKITYANHVFLRVSGYAEEDCIGAPHSMIRHPDMPRAIFKFAWDRLLGGHEIFAYVNNLACNGDNYWVLAHMTPSRGSDGSIIGFHSSRRVPDRDKIAKVLPLYDVLLAEERRQLDRPAGLAASAAKLDNALRDQSKTYDEWIWSL</sequence>
<dbReference type="Pfam" id="PF08447">
    <property type="entry name" value="PAS_3"/>
    <property type="match status" value="1"/>
</dbReference>
<dbReference type="Proteomes" id="UP000500938">
    <property type="component" value="Chromosome"/>
</dbReference>
<evidence type="ECO:0000313" key="2">
    <source>
        <dbReference type="EMBL" id="QJR35754.1"/>
    </source>
</evidence>
<feature type="domain" description="PAS" evidence="1">
    <location>
        <begin position="28"/>
        <end position="63"/>
    </location>
</feature>
<accession>A0A6M4IL63</accession>
<dbReference type="CDD" id="cd00130">
    <property type="entry name" value="PAS"/>
    <property type="match status" value="1"/>
</dbReference>
<gene>
    <name evidence="2" type="ORF">HKW67_09630</name>
</gene>
<dbReference type="Gene3D" id="3.30.450.20">
    <property type="entry name" value="PAS domain"/>
    <property type="match status" value="1"/>
</dbReference>
<organism evidence="2 3">
    <name type="scientific">Gemmatimonas groenlandica</name>
    <dbReference type="NCBI Taxonomy" id="2732249"/>
    <lineage>
        <taxon>Bacteria</taxon>
        <taxon>Pseudomonadati</taxon>
        <taxon>Gemmatimonadota</taxon>
        <taxon>Gemmatimonadia</taxon>
        <taxon>Gemmatimonadales</taxon>
        <taxon>Gemmatimonadaceae</taxon>
        <taxon>Gemmatimonas</taxon>
    </lineage>
</organism>
<dbReference type="AlphaFoldDB" id="A0A6M4IL63"/>
<evidence type="ECO:0000313" key="3">
    <source>
        <dbReference type="Proteomes" id="UP000500938"/>
    </source>
</evidence>
<dbReference type="InterPro" id="IPR035965">
    <property type="entry name" value="PAS-like_dom_sf"/>
</dbReference>
<dbReference type="KEGG" id="ggr:HKW67_09630"/>